<dbReference type="AlphaFoldDB" id="A0AAQ3PRI8"/>
<dbReference type="InterPro" id="IPR044730">
    <property type="entry name" value="RNase_H-like_dom_plant"/>
</dbReference>
<sequence length="207" mass="22804">MRDHWSLPPEEAWRYTGPDWLLDGGKEPDLKGKRKYPGEEDRGRGGDGGRKGRDAVDPQRSGWSRPAAGWTKINVDGSYAEGTGKAGIGIIARDHKGVTIFTSWRALFGCTGAEEAEARACIEGLRLATQWSHGPVVLESDCARMVKALRAADTDKSDICFLIAEAREFGSTLPEWRVSKVKREDNCVAHELAQLARHNTSTAVWLN</sequence>
<evidence type="ECO:0000313" key="4">
    <source>
        <dbReference type="Proteomes" id="UP001341281"/>
    </source>
</evidence>
<dbReference type="SUPFAM" id="SSF53098">
    <property type="entry name" value="Ribonuclease H-like"/>
    <property type="match status" value="1"/>
</dbReference>
<evidence type="ECO:0000256" key="1">
    <source>
        <dbReference type="SAM" id="MobiDB-lite"/>
    </source>
</evidence>
<dbReference type="Gene3D" id="3.30.420.10">
    <property type="entry name" value="Ribonuclease H-like superfamily/Ribonuclease H"/>
    <property type="match status" value="1"/>
</dbReference>
<dbReference type="GO" id="GO:0004523">
    <property type="term" value="F:RNA-DNA hybrid ribonuclease activity"/>
    <property type="evidence" value="ECO:0007669"/>
    <property type="project" value="InterPro"/>
</dbReference>
<dbReference type="Proteomes" id="UP001341281">
    <property type="component" value="Chromosome 02"/>
</dbReference>
<accession>A0AAQ3PRI8</accession>
<evidence type="ECO:0000259" key="2">
    <source>
        <dbReference type="Pfam" id="PF13456"/>
    </source>
</evidence>
<keyword evidence="4" id="KW-1185">Reference proteome</keyword>
<dbReference type="InterPro" id="IPR036397">
    <property type="entry name" value="RNaseH_sf"/>
</dbReference>
<dbReference type="GO" id="GO:0003676">
    <property type="term" value="F:nucleic acid binding"/>
    <property type="evidence" value="ECO:0007669"/>
    <property type="project" value="InterPro"/>
</dbReference>
<dbReference type="EMBL" id="CP144746">
    <property type="protein sequence ID" value="WVZ55445.1"/>
    <property type="molecule type" value="Genomic_DNA"/>
</dbReference>
<feature type="compositionally biased region" description="Basic and acidic residues" evidence="1">
    <location>
        <begin position="24"/>
        <end position="57"/>
    </location>
</feature>
<name>A0AAQ3PRI8_PASNO</name>
<dbReference type="PANTHER" id="PTHR47074:SF73">
    <property type="entry name" value="OS04G0448401 PROTEIN"/>
    <property type="match status" value="1"/>
</dbReference>
<gene>
    <name evidence="3" type="ORF">U9M48_006105</name>
</gene>
<dbReference type="CDD" id="cd06222">
    <property type="entry name" value="RNase_H_like"/>
    <property type="match status" value="1"/>
</dbReference>
<protein>
    <recommendedName>
        <fullName evidence="2">RNase H type-1 domain-containing protein</fullName>
    </recommendedName>
</protein>
<reference evidence="3 4" key="1">
    <citation type="submission" date="2024-02" db="EMBL/GenBank/DDBJ databases">
        <title>High-quality chromosome-scale genome assembly of Pensacola bahiagrass (Paspalum notatum Flugge var. saurae).</title>
        <authorList>
            <person name="Vega J.M."/>
            <person name="Podio M."/>
            <person name="Orjuela J."/>
            <person name="Siena L.A."/>
            <person name="Pessino S.C."/>
            <person name="Combes M.C."/>
            <person name="Mariac C."/>
            <person name="Albertini E."/>
            <person name="Pupilli F."/>
            <person name="Ortiz J.P.A."/>
            <person name="Leblanc O."/>
        </authorList>
    </citation>
    <scope>NUCLEOTIDE SEQUENCE [LARGE SCALE GENOMIC DNA]</scope>
    <source>
        <strain evidence="3">R1</strain>
        <tissue evidence="3">Leaf</tissue>
    </source>
</reference>
<dbReference type="InterPro" id="IPR052929">
    <property type="entry name" value="RNase_H-like_EbsB-rel"/>
</dbReference>
<feature type="domain" description="RNase H type-1" evidence="2">
    <location>
        <begin position="74"/>
        <end position="195"/>
    </location>
</feature>
<dbReference type="InterPro" id="IPR012337">
    <property type="entry name" value="RNaseH-like_sf"/>
</dbReference>
<proteinExistence type="predicted"/>
<dbReference type="InterPro" id="IPR002156">
    <property type="entry name" value="RNaseH_domain"/>
</dbReference>
<organism evidence="3 4">
    <name type="scientific">Paspalum notatum var. saurae</name>
    <dbReference type="NCBI Taxonomy" id="547442"/>
    <lineage>
        <taxon>Eukaryota</taxon>
        <taxon>Viridiplantae</taxon>
        <taxon>Streptophyta</taxon>
        <taxon>Embryophyta</taxon>
        <taxon>Tracheophyta</taxon>
        <taxon>Spermatophyta</taxon>
        <taxon>Magnoliopsida</taxon>
        <taxon>Liliopsida</taxon>
        <taxon>Poales</taxon>
        <taxon>Poaceae</taxon>
        <taxon>PACMAD clade</taxon>
        <taxon>Panicoideae</taxon>
        <taxon>Andropogonodae</taxon>
        <taxon>Paspaleae</taxon>
        <taxon>Paspalinae</taxon>
        <taxon>Paspalum</taxon>
    </lineage>
</organism>
<feature type="region of interest" description="Disordered" evidence="1">
    <location>
        <begin position="1"/>
        <end position="68"/>
    </location>
</feature>
<evidence type="ECO:0000313" key="3">
    <source>
        <dbReference type="EMBL" id="WVZ55445.1"/>
    </source>
</evidence>
<dbReference type="PANTHER" id="PTHR47074">
    <property type="entry name" value="BNAC02G40300D PROTEIN"/>
    <property type="match status" value="1"/>
</dbReference>
<dbReference type="Pfam" id="PF13456">
    <property type="entry name" value="RVT_3"/>
    <property type="match status" value="1"/>
</dbReference>